<evidence type="ECO:0000256" key="6">
    <source>
        <dbReference type="ARBA" id="ARBA00023242"/>
    </source>
</evidence>
<feature type="domain" description="C2H2-type" evidence="10">
    <location>
        <begin position="805"/>
        <end position="833"/>
    </location>
</feature>
<dbReference type="SUPFAM" id="SSF57667">
    <property type="entry name" value="beta-beta-alpha zinc fingers"/>
    <property type="match status" value="4"/>
</dbReference>
<dbReference type="PROSITE" id="PS00028">
    <property type="entry name" value="ZINC_FINGER_C2H2_1"/>
    <property type="match status" value="7"/>
</dbReference>
<keyword evidence="8" id="KW-0175">Coiled coil</keyword>
<dbReference type="OrthoDB" id="4748970at2759"/>
<evidence type="ECO:0000256" key="9">
    <source>
        <dbReference type="SAM" id="MobiDB-lite"/>
    </source>
</evidence>
<evidence type="ECO:0000256" key="2">
    <source>
        <dbReference type="ARBA" id="ARBA00022723"/>
    </source>
</evidence>
<dbReference type="GO" id="GO:0008270">
    <property type="term" value="F:zinc ion binding"/>
    <property type="evidence" value="ECO:0007669"/>
    <property type="project" value="UniProtKB-KW"/>
</dbReference>
<keyword evidence="5" id="KW-0862">Zinc</keyword>
<protein>
    <recommendedName>
        <fullName evidence="10">C2H2-type domain-containing protein</fullName>
    </recommendedName>
</protein>
<feature type="region of interest" description="Disordered" evidence="9">
    <location>
        <begin position="994"/>
        <end position="1014"/>
    </location>
</feature>
<evidence type="ECO:0000256" key="8">
    <source>
        <dbReference type="SAM" id="Coils"/>
    </source>
</evidence>
<feature type="domain" description="C2H2-type" evidence="10">
    <location>
        <begin position="777"/>
        <end position="804"/>
    </location>
</feature>
<evidence type="ECO:0000259" key="10">
    <source>
        <dbReference type="PROSITE" id="PS50157"/>
    </source>
</evidence>
<feature type="domain" description="C2H2-type" evidence="10">
    <location>
        <begin position="833"/>
        <end position="867"/>
    </location>
</feature>
<evidence type="ECO:0000256" key="7">
    <source>
        <dbReference type="PROSITE-ProRule" id="PRU00042"/>
    </source>
</evidence>
<proteinExistence type="predicted"/>
<dbReference type="Pfam" id="PF00096">
    <property type="entry name" value="zf-C2H2"/>
    <property type="match status" value="4"/>
</dbReference>
<accession>A0A3R7MGP3</accession>
<evidence type="ECO:0000256" key="5">
    <source>
        <dbReference type="ARBA" id="ARBA00022833"/>
    </source>
</evidence>
<keyword evidence="2" id="KW-0479">Metal-binding</keyword>
<dbReference type="PANTHER" id="PTHR24390">
    <property type="entry name" value="ZINC FINGER PROTEIN"/>
    <property type="match status" value="1"/>
</dbReference>
<organism evidence="11 12">
    <name type="scientific">Penaeus vannamei</name>
    <name type="common">Whiteleg shrimp</name>
    <name type="synonym">Litopenaeus vannamei</name>
    <dbReference type="NCBI Taxonomy" id="6689"/>
    <lineage>
        <taxon>Eukaryota</taxon>
        <taxon>Metazoa</taxon>
        <taxon>Ecdysozoa</taxon>
        <taxon>Arthropoda</taxon>
        <taxon>Crustacea</taxon>
        <taxon>Multicrustacea</taxon>
        <taxon>Malacostraca</taxon>
        <taxon>Eumalacostraca</taxon>
        <taxon>Eucarida</taxon>
        <taxon>Decapoda</taxon>
        <taxon>Dendrobranchiata</taxon>
        <taxon>Penaeoidea</taxon>
        <taxon>Penaeidae</taxon>
        <taxon>Penaeus</taxon>
    </lineage>
</organism>
<dbReference type="InterPro" id="IPR036236">
    <property type="entry name" value="Znf_C2H2_sf"/>
</dbReference>
<dbReference type="GO" id="GO:0005634">
    <property type="term" value="C:nucleus"/>
    <property type="evidence" value="ECO:0007669"/>
    <property type="project" value="UniProtKB-SubCell"/>
</dbReference>
<keyword evidence="6" id="KW-0539">Nucleus</keyword>
<evidence type="ECO:0000256" key="4">
    <source>
        <dbReference type="ARBA" id="ARBA00022771"/>
    </source>
</evidence>
<evidence type="ECO:0000256" key="3">
    <source>
        <dbReference type="ARBA" id="ARBA00022737"/>
    </source>
</evidence>
<comment type="subcellular location">
    <subcellularLocation>
        <location evidence="1">Nucleus</location>
    </subcellularLocation>
</comment>
<gene>
    <name evidence="11" type="ORF">C7M84_024719</name>
</gene>
<dbReference type="SMART" id="SM00355">
    <property type="entry name" value="ZnF_C2H2"/>
    <property type="match status" value="9"/>
</dbReference>
<feature type="domain" description="C2H2-type" evidence="10">
    <location>
        <begin position="917"/>
        <end position="945"/>
    </location>
</feature>
<evidence type="ECO:0000313" key="12">
    <source>
        <dbReference type="Proteomes" id="UP000283509"/>
    </source>
</evidence>
<reference evidence="11 12" key="2">
    <citation type="submission" date="2019-01" db="EMBL/GenBank/DDBJ databases">
        <title>The decoding of complex shrimp genome reveals the adaptation for benthos swimmer, frequently molting mechanism and breeding impact on genome.</title>
        <authorList>
            <person name="Sun Y."/>
            <person name="Gao Y."/>
            <person name="Yu Y."/>
        </authorList>
    </citation>
    <scope>NUCLEOTIDE SEQUENCE [LARGE SCALE GENOMIC DNA]</scope>
    <source>
        <tissue evidence="11">Muscle</tissue>
    </source>
</reference>
<name>A0A3R7MGP3_PENVA</name>
<sequence>MGDNSHSCRGFETPTLGNDLWPMGFDMDLALDGPVARKGPGGPLSSAGLGCGGLNTLQAGTNTGAGAYNDIHQLSNLSSIWQRFDDLQAGDICQMTDLTNSLPKGDSETAQSLLAKLAGQDLGPDLSSGADPSHKELESSLFDQAQGMPHGGAANGQGITLLHKSQLESAEIYGRMTCYGGKLILQLRHSNVNANYTLNVSECWLCGEKVTAGSQLCTHKHSFNGVFQVNEEFIQLDIDHYIPEQTLDPQDGQEMTDSVLQHSDSSGMHHDLGGTRELELPENISGGDALGMGAGAPGLHYGAGPDPSLVPPLSSANIMASAIPTNPSPCLNTSFGQLQLPGMPLTTNHSTLSPGIPGMADSPALNATQPLCSASTPVFGLTHVDTSSTNALLTSTSNQRKVSVQPSQPTMASSYSMGSGINNFNMTNQMGNVTVPSQPSHRDLPGRSKHSLQYHLPFSVGGDYNCHTLTSLEAETEKNSELPCLTSLHTVPASLDTRVQRTDVMPKKTEIGAKKRKSRAQRKPSVIQMREYKNEPQENTSVKNFYTEAEMASVKMEPLDSAQAKDFGVDSRQGGRPDASIEDWIRHNLPEGDLIVSDNQMKQAADSEDKLQELDLKNNAKSAEIDNLEKNQKLESMESIEPDQTSRLAAHKLARGMDLSCRVCTKNFGKDIRSYKTHMKEHGLERSELLACSFCPKTFAKGKHYTQHLRIHVSTQRFSCKVCNASYSRKAKLARHMLSHSQEQQVKMHKCSKCPKSFSEKEYLQAHLKLHEGGKKYECDACGFLCSSTYNLDTHKKQHLSDKPFKCELCDKTFIRRDFLDQHMEQIHKNKKSKCEKCGKLFSRKDVLKRHLARLESHMKLHEKNRSKEDGKGMHKCDICEKSLTSRDILRKHIRKIHGKFPEPKKKVEVMEREKRFICQWCSKGFTRSCNLSTHLLKAHSKDSEDDFDDDLPSVLQSSRCKSESTRSSSSDHPTSALASFTASSASSSSCHGFPTSSHSTSSTTSPVSTSAGLSSSGVQNLQLTCQQRPSQQLRISWHIPPIRVHTNTGVHISIHISDCRTIDVLFHRKC</sequence>
<dbReference type="GO" id="GO:0000978">
    <property type="term" value="F:RNA polymerase II cis-regulatory region sequence-specific DNA binding"/>
    <property type="evidence" value="ECO:0007669"/>
    <property type="project" value="TreeGrafter"/>
</dbReference>
<dbReference type="PANTHER" id="PTHR24390:SF79">
    <property type="entry name" value="ASPARAGINE-RICH ZINC FINGER PROTEIN AZF1"/>
    <property type="match status" value="1"/>
</dbReference>
<feature type="compositionally biased region" description="Low complexity" evidence="9">
    <location>
        <begin position="994"/>
        <end position="1011"/>
    </location>
</feature>
<feature type="domain" description="C2H2-type" evidence="10">
    <location>
        <begin position="749"/>
        <end position="776"/>
    </location>
</feature>
<dbReference type="GO" id="GO:0006357">
    <property type="term" value="P:regulation of transcription by RNA polymerase II"/>
    <property type="evidence" value="ECO:0007669"/>
    <property type="project" value="TreeGrafter"/>
</dbReference>
<dbReference type="PROSITE" id="PS50157">
    <property type="entry name" value="ZINC_FINGER_C2H2_2"/>
    <property type="match status" value="8"/>
</dbReference>
<feature type="domain" description="C2H2-type" evidence="10">
    <location>
        <begin position="718"/>
        <end position="745"/>
    </location>
</feature>
<dbReference type="InterPro" id="IPR013087">
    <property type="entry name" value="Znf_C2H2_type"/>
</dbReference>
<keyword evidence="4 7" id="KW-0863">Zinc-finger</keyword>
<reference evidence="11 12" key="1">
    <citation type="submission" date="2018-04" db="EMBL/GenBank/DDBJ databases">
        <authorList>
            <person name="Zhang X."/>
            <person name="Yuan J."/>
            <person name="Li F."/>
            <person name="Xiang J."/>
        </authorList>
    </citation>
    <scope>NUCLEOTIDE SEQUENCE [LARGE SCALE GENOMIC DNA]</scope>
    <source>
        <tissue evidence="11">Muscle</tissue>
    </source>
</reference>
<dbReference type="GO" id="GO:0003700">
    <property type="term" value="F:DNA-binding transcription factor activity"/>
    <property type="evidence" value="ECO:0007669"/>
    <property type="project" value="TreeGrafter"/>
</dbReference>
<evidence type="ECO:0000313" key="11">
    <source>
        <dbReference type="EMBL" id="ROT82132.1"/>
    </source>
</evidence>
<keyword evidence="3" id="KW-0677">Repeat</keyword>
<feature type="domain" description="C2H2-type" evidence="10">
    <location>
        <begin position="875"/>
        <end position="898"/>
    </location>
</feature>
<feature type="coiled-coil region" evidence="8">
    <location>
        <begin position="597"/>
        <end position="631"/>
    </location>
</feature>
<dbReference type="EMBL" id="QCYY01000882">
    <property type="protein sequence ID" value="ROT82132.1"/>
    <property type="molecule type" value="Genomic_DNA"/>
</dbReference>
<dbReference type="FunFam" id="3.30.160.60:FF:000065">
    <property type="entry name" value="B-cell CLL/lymphoma 6, member B"/>
    <property type="match status" value="1"/>
</dbReference>
<evidence type="ECO:0000256" key="1">
    <source>
        <dbReference type="ARBA" id="ARBA00004123"/>
    </source>
</evidence>
<dbReference type="Gene3D" id="3.30.160.60">
    <property type="entry name" value="Classic Zinc Finger"/>
    <property type="match status" value="6"/>
</dbReference>
<keyword evidence="12" id="KW-1185">Reference proteome</keyword>
<feature type="domain" description="C2H2-type" evidence="10">
    <location>
        <begin position="690"/>
        <end position="717"/>
    </location>
</feature>
<dbReference type="Proteomes" id="UP000283509">
    <property type="component" value="Unassembled WGS sequence"/>
</dbReference>
<dbReference type="AlphaFoldDB" id="A0A3R7MGP3"/>
<comment type="caution">
    <text evidence="11">The sequence shown here is derived from an EMBL/GenBank/DDBJ whole genome shotgun (WGS) entry which is preliminary data.</text>
</comment>